<evidence type="ECO:0000313" key="5">
    <source>
        <dbReference type="Proteomes" id="UP000290289"/>
    </source>
</evidence>
<dbReference type="InterPro" id="IPR003690">
    <property type="entry name" value="MTERF"/>
</dbReference>
<keyword evidence="2" id="KW-0805">Transcription regulation</keyword>
<name>A0A498JDJ7_MALDO</name>
<accession>A0A498JDJ7</accession>
<keyword evidence="2" id="KW-0804">Transcription</keyword>
<keyword evidence="2" id="KW-0806">Transcription termination</keyword>
<dbReference type="GO" id="GO:0003676">
    <property type="term" value="F:nucleic acid binding"/>
    <property type="evidence" value="ECO:0007669"/>
    <property type="project" value="InterPro"/>
</dbReference>
<protein>
    <submittedName>
        <fullName evidence="4">Uncharacterized protein</fullName>
    </submittedName>
</protein>
<reference evidence="4 5" key="1">
    <citation type="submission" date="2018-10" db="EMBL/GenBank/DDBJ databases">
        <title>A high-quality apple genome assembly.</title>
        <authorList>
            <person name="Hu J."/>
        </authorList>
    </citation>
    <scope>NUCLEOTIDE SEQUENCE [LARGE SCALE GENOMIC DNA]</scope>
    <source>
        <strain evidence="5">cv. HFTH1</strain>
        <tissue evidence="4">Young leaf</tissue>
    </source>
</reference>
<dbReference type="Pfam" id="PF02536">
    <property type="entry name" value="mTERF"/>
    <property type="match status" value="4"/>
</dbReference>
<dbReference type="EMBL" id="RDQH01000333">
    <property type="protein sequence ID" value="RXH93919.1"/>
    <property type="molecule type" value="Genomic_DNA"/>
</dbReference>
<dbReference type="AlphaFoldDB" id="A0A498JDJ7"/>
<evidence type="ECO:0000256" key="2">
    <source>
        <dbReference type="ARBA" id="ARBA00022472"/>
    </source>
</evidence>
<evidence type="ECO:0000256" key="1">
    <source>
        <dbReference type="ARBA" id="ARBA00007692"/>
    </source>
</evidence>
<evidence type="ECO:0000256" key="3">
    <source>
        <dbReference type="ARBA" id="ARBA00022946"/>
    </source>
</evidence>
<sequence>MAALFNLKAGRLGCSLFSKAKRFVLGDVKPPHCTLQRLILRRHLASEISETQPNFTVNYLINSCGLSPKGAISTSKRVKLRSQERADSVLALLRNHGFSATQISKLVRSCPQLLVTKPEKTLLPKLEFFTSLGASKDDLTKFLACNPAVLGMSLQERIKPTCHFLRKQLSEKKLVVFLKRGGPRIFLEGHSKNVAPNIEILRESGMPQSCISLLLVHYPSSLIRKPENFGKVVDEVKQMGFRMEKTISVAAIKALCSSNSKSIWNRNSEVYKRWGWSENDVLSAFKRFPQCMTTSEKKIMQVMEFLVNKMEWPAGVINKYPIIVLLSLEKRIMPRCSVIKVLMVKGFIKEIENVSLFSVMCPVEKCFLAKFVARYIDEVPALLSVYQGKKICWRLEILLAYVVPWFKICELLSTWIGLFNLKAGRLGYALFPKTKRYAVGFVDLNPSHFDPSLQSLILCRLLASEISEPQPNFAANYLVNSCGLSPEGAVSASKRVKLRSPERADSVMALLRNRGFSATQISKLVRLCPQLLVTNPEKTLLPKLEFFTSLGASKYDLAKIIASSPAVLSVSLQKRIKPTCHFLMNLLPKKNFVVFLKNGGTRILLEGHSKNVAPNIEILGELGMPRSCISLLLAHFPSSLTRNPENFGTVVDEVKQMGFDMEKSVSVSAIKALCSSNSKSIWSRNCEAYKRWGWSEDDVLSAFKRFPQCMTKSEKKIMQVMEFLVNKMGWPAGVINKYPIIVALSLEKRIIPRCSVVEVLISKGLIKEIQNVNLYSLLKPVEKSFLKRFVARYTDEVPQLLSVYQGRVKVEDLQNDSGSQCSPKVISL</sequence>
<organism evidence="4 5">
    <name type="scientific">Malus domestica</name>
    <name type="common">Apple</name>
    <name type="synonym">Pyrus malus</name>
    <dbReference type="NCBI Taxonomy" id="3750"/>
    <lineage>
        <taxon>Eukaryota</taxon>
        <taxon>Viridiplantae</taxon>
        <taxon>Streptophyta</taxon>
        <taxon>Embryophyta</taxon>
        <taxon>Tracheophyta</taxon>
        <taxon>Spermatophyta</taxon>
        <taxon>Magnoliopsida</taxon>
        <taxon>eudicotyledons</taxon>
        <taxon>Gunneridae</taxon>
        <taxon>Pentapetalae</taxon>
        <taxon>rosids</taxon>
        <taxon>fabids</taxon>
        <taxon>Rosales</taxon>
        <taxon>Rosaceae</taxon>
        <taxon>Amygdaloideae</taxon>
        <taxon>Maleae</taxon>
        <taxon>Malus</taxon>
    </lineage>
</organism>
<dbReference type="GO" id="GO:0006353">
    <property type="term" value="P:DNA-templated transcription termination"/>
    <property type="evidence" value="ECO:0007669"/>
    <property type="project" value="UniProtKB-KW"/>
</dbReference>
<comment type="caution">
    <text evidence="4">The sequence shown here is derived from an EMBL/GenBank/DDBJ whole genome shotgun (WGS) entry which is preliminary data.</text>
</comment>
<dbReference type="Gene3D" id="1.25.70.10">
    <property type="entry name" value="Transcription termination factor 3, mitochondrial"/>
    <property type="match status" value="3"/>
</dbReference>
<keyword evidence="5" id="KW-1185">Reference proteome</keyword>
<dbReference type="SMART" id="SM00733">
    <property type="entry name" value="Mterf"/>
    <property type="match status" value="10"/>
</dbReference>
<gene>
    <name evidence="4" type="ORF">DVH24_015986</name>
</gene>
<comment type="similarity">
    <text evidence="1">Belongs to the mTERF family.</text>
</comment>
<dbReference type="PANTHER" id="PTHR13068:SF133">
    <property type="entry name" value="MITOCHONDRIAL TRANSCRIPTION TERMINATION FACTOR FAMILY PROTEIN"/>
    <property type="match status" value="1"/>
</dbReference>
<keyword evidence="3" id="KW-0809">Transit peptide</keyword>
<dbReference type="InterPro" id="IPR038538">
    <property type="entry name" value="MTERF_sf"/>
</dbReference>
<dbReference type="FunFam" id="1.25.70.10:FF:000001">
    <property type="entry name" value="Mitochondrial transcription termination factor-like"/>
    <property type="match status" value="2"/>
</dbReference>
<dbReference type="PANTHER" id="PTHR13068">
    <property type="entry name" value="CGI-12 PROTEIN-RELATED"/>
    <property type="match status" value="1"/>
</dbReference>
<proteinExistence type="inferred from homology"/>
<evidence type="ECO:0000313" key="4">
    <source>
        <dbReference type="EMBL" id="RXH93919.1"/>
    </source>
</evidence>
<dbReference type="Proteomes" id="UP000290289">
    <property type="component" value="Chromosome 7"/>
</dbReference>